<dbReference type="Proteomes" id="UP000005317">
    <property type="component" value="Unassembled WGS sequence"/>
</dbReference>
<dbReference type="InterPro" id="IPR050465">
    <property type="entry name" value="UPF0194_transport"/>
</dbReference>
<dbReference type="Gene3D" id="2.40.30.170">
    <property type="match status" value="1"/>
</dbReference>
<dbReference type="Pfam" id="PF25973">
    <property type="entry name" value="BSH_CzcB"/>
    <property type="match status" value="1"/>
</dbReference>
<evidence type="ECO:0000259" key="4">
    <source>
        <dbReference type="Pfam" id="PF25973"/>
    </source>
</evidence>
<evidence type="ECO:0000256" key="3">
    <source>
        <dbReference type="SAM" id="Coils"/>
    </source>
</evidence>
<dbReference type="InterPro" id="IPR058647">
    <property type="entry name" value="BSH_CzcB-like"/>
</dbReference>
<name>A0A656HLY5_THINJ</name>
<dbReference type="PANTHER" id="PTHR32347:SF27">
    <property type="entry name" value="RND EFFLUX PUMP MEMBRANE FUSION PROTEIN BARREL-SANDWICH DOMAIN-CONTAINING PROTEIN"/>
    <property type="match status" value="1"/>
</dbReference>
<dbReference type="PANTHER" id="PTHR32347">
    <property type="entry name" value="EFFLUX SYSTEM COMPONENT YKNX-RELATED"/>
    <property type="match status" value="1"/>
</dbReference>
<evidence type="ECO:0000313" key="6">
    <source>
        <dbReference type="EMBL" id="EIJ36309.1"/>
    </source>
</evidence>
<keyword evidence="7" id="KW-1185">Reference proteome</keyword>
<feature type="domain" description="CzcB-like barrel-sandwich hybrid" evidence="4">
    <location>
        <begin position="60"/>
        <end position="247"/>
    </location>
</feature>
<dbReference type="Gene3D" id="2.40.50.100">
    <property type="match status" value="2"/>
</dbReference>
<evidence type="ECO:0000259" key="5">
    <source>
        <dbReference type="Pfam" id="PF25990"/>
    </source>
</evidence>
<gene>
    <name evidence="6" type="ORF">Thini_3808</name>
</gene>
<dbReference type="Gene3D" id="1.10.287.470">
    <property type="entry name" value="Helix hairpin bin"/>
    <property type="match status" value="1"/>
</dbReference>
<comment type="subcellular location">
    <subcellularLocation>
        <location evidence="1">Cell envelope</location>
    </subcellularLocation>
</comment>
<dbReference type="SUPFAM" id="SSF111369">
    <property type="entry name" value="HlyD-like secretion proteins"/>
    <property type="match status" value="1"/>
</dbReference>
<sequence precursor="true">MKKTWIGVAVTLLALIAYLALWPRPAETSPATAPLRPAHIAAEGRVETMPGYDIDLGTSELNGKVAEIRVKTGDRVHSGQTVAVLENQDLQALVAQSEQDLQVAKARLAELESGARKEERLQADAQLRGALANQEEAHRQLQRNRELITKKTIPQASLDSAESAFKAAQATADEAQQRKNLLAAGPKPETIRLYRDQVRLAEAACEYNRKRLETTIIRSPIDGTVIERYLDAGEGVTPQTPILAIADLGKTWINAEVDETDVGRVTLGDKVNVTSDAYPGKVFAGTVSEIANYAGARGIRPDNPAVNLGLKIVKVKITLKEVTSLRLGMTVQVRIMTSPG</sequence>
<dbReference type="AlphaFoldDB" id="A0A656HLY5"/>
<accession>A0A656HLY5</accession>
<dbReference type="OrthoDB" id="9811754at2"/>
<dbReference type="InterPro" id="IPR058636">
    <property type="entry name" value="Beta-barrel_YknX"/>
</dbReference>
<feature type="domain" description="YknX-like beta-barrel" evidence="5">
    <location>
        <begin position="253"/>
        <end position="335"/>
    </location>
</feature>
<evidence type="ECO:0000256" key="1">
    <source>
        <dbReference type="ARBA" id="ARBA00004196"/>
    </source>
</evidence>
<protein>
    <submittedName>
        <fullName evidence="6">Secretion protein HlyD family protein</fullName>
    </submittedName>
</protein>
<organism evidence="6 7">
    <name type="scientific">Thiothrix nivea (strain ATCC 35100 / DSM 5205 / JP2)</name>
    <dbReference type="NCBI Taxonomy" id="870187"/>
    <lineage>
        <taxon>Bacteria</taxon>
        <taxon>Pseudomonadati</taxon>
        <taxon>Pseudomonadota</taxon>
        <taxon>Gammaproteobacteria</taxon>
        <taxon>Thiotrichales</taxon>
        <taxon>Thiotrichaceae</taxon>
        <taxon>Thiothrix</taxon>
    </lineage>
</organism>
<dbReference type="Pfam" id="PF25990">
    <property type="entry name" value="Beta-barrel_YknX"/>
    <property type="match status" value="1"/>
</dbReference>
<keyword evidence="2 3" id="KW-0175">Coiled coil</keyword>
<feature type="coiled-coil region" evidence="3">
    <location>
        <begin position="87"/>
        <end position="178"/>
    </location>
</feature>
<evidence type="ECO:0000313" key="7">
    <source>
        <dbReference type="Proteomes" id="UP000005317"/>
    </source>
</evidence>
<proteinExistence type="predicted"/>
<dbReference type="GO" id="GO:0030313">
    <property type="term" value="C:cell envelope"/>
    <property type="evidence" value="ECO:0007669"/>
    <property type="project" value="UniProtKB-SubCell"/>
</dbReference>
<dbReference type="EMBL" id="JH651384">
    <property type="protein sequence ID" value="EIJ36309.1"/>
    <property type="molecule type" value="Genomic_DNA"/>
</dbReference>
<evidence type="ECO:0000256" key="2">
    <source>
        <dbReference type="ARBA" id="ARBA00023054"/>
    </source>
</evidence>
<dbReference type="RefSeq" id="WP_002710186.1">
    <property type="nucleotide sequence ID" value="NZ_JH651384.1"/>
</dbReference>
<reference evidence="7" key="1">
    <citation type="journal article" date="2011" name="Stand. Genomic Sci.">
        <title>Genome sequence of the filamentous, gliding Thiothrix nivea neotype strain (JP2(T)).</title>
        <authorList>
            <person name="Lapidus A."/>
            <person name="Nolan M."/>
            <person name="Lucas S."/>
            <person name="Glavina Del Rio T."/>
            <person name="Tice H."/>
            <person name="Cheng J.F."/>
            <person name="Tapia R."/>
            <person name="Han C."/>
            <person name="Goodwin L."/>
            <person name="Pitluck S."/>
            <person name="Liolios K."/>
            <person name="Pagani I."/>
            <person name="Ivanova N."/>
            <person name="Huntemann M."/>
            <person name="Mavromatis K."/>
            <person name="Mikhailova N."/>
            <person name="Pati A."/>
            <person name="Chen A."/>
            <person name="Palaniappan K."/>
            <person name="Land M."/>
            <person name="Brambilla E.M."/>
            <person name="Rohde M."/>
            <person name="Abt B."/>
            <person name="Verbarg S."/>
            <person name="Goker M."/>
            <person name="Bristow J."/>
            <person name="Eisen J.A."/>
            <person name="Markowitz V."/>
            <person name="Hugenholtz P."/>
            <person name="Kyrpides N.C."/>
            <person name="Klenk H.P."/>
            <person name="Woyke T."/>
        </authorList>
    </citation>
    <scope>NUCLEOTIDE SEQUENCE [LARGE SCALE GENOMIC DNA]</scope>
    <source>
        <strain evidence="7">ATCC 35100 / DSM 5205 / JP2</strain>
    </source>
</reference>